<evidence type="ECO:0000313" key="2">
    <source>
        <dbReference type="Proteomes" id="UP000244309"/>
    </source>
</evidence>
<dbReference type="Proteomes" id="UP000244309">
    <property type="component" value="Unassembled WGS sequence"/>
</dbReference>
<dbReference type="VEuPathDB" id="FungiDB:CXQ85_001903"/>
<dbReference type="InterPro" id="IPR024621">
    <property type="entry name" value="Mba1"/>
</dbReference>
<sequence>MLGIRSIARVRPQPASYLLSRGAPKIALSKRTYANANEVDITKIPLKQLGCFAEFYVPPRLRDCPVTSWHRLVIRRFAAFAMNTFSVYRFRKDTNLKLQFNDWKERTVEEYVKTNKIFAKACSLRKQHREPFIKEQLDGVAGTHVIQALSRRVSKFPANTKVNWNLLSIEENPKVISVAPIPNKDEVTALLQLVTKVKTKQEMIVDSNGKTDKTERVVTDYLVSTIDPFTKEQLLVGSLFESDHMRGVQPEFDPKDVGGMMAFQKRAGDIYREPPKAIASN</sequence>
<dbReference type="Pfam" id="PF07961">
    <property type="entry name" value="MBA1"/>
    <property type="match status" value="1"/>
</dbReference>
<dbReference type="EMBL" id="PKFO01000003">
    <property type="protein sequence ID" value="PVH20123.1"/>
    <property type="molecule type" value="Genomic_DNA"/>
</dbReference>
<accession>A0A2V1AS59</accession>
<dbReference type="Gene3D" id="3.10.450.240">
    <property type="match status" value="1"/>
</dbReference>
<dbReference type="GO" id="GO:0032979">
    <property type="term" value="P:protein insertion into mitochondrial inner membrane from matrix"/>
    <property type="evidence" value="ECO:0007669"/>
    <property type="project" value="InterPro"/>
</dbReference>
<gene>
    <name evidence="1" type="ORF">CXQ85_001903</name>
</gene>
<organism evidence="1 2">
    <name type="scientific">Candidozyma haemuli</name>
    <dbReference type="NCBI Taxonomy" id="45357"/>
    <lineage>
        <taxon>Eukaryota</taxon>
        <taxon>Fungi</taxon>
        <taxon>Dikarya</taxon>
        <taxon>Ascomycota</taxon>
        <taxon>Saccharomycotina</taxon>
        <taxon>Pichiomycetes</taxon>
        <taxon>Metschnikowiaceae</taxon>
        <taxon>Candidozyma</taxon>
    </lineage>
</organism>
<protein>
    <submittedName>
        <fullName evidence="1">Uncharacterized protein</fullName>
    </submittedName>
</protein>
<dbReference type="AlphaFoldDB" id="A0A2V1AS59"/>
<evidence type="ECO:0000313" key="1">
    <source>
        <dbReference type="EMBL" id="PVH20123.1"/>
    </source>
</evidence>
<dbReference type="OrthoDB" id="19619at2759"/>
<comment type="caution">
    <text evidence="1">The sequence shown here is derived from an EMBL/GenBank/DDBJ whole genome shotgun (WGS) entry which is preliminary data.</text>
</comment>
<reference evidence="1 2" key="1">
    <citation type="submission" date="2017-12" db="EMBL/GenBank/DDBJ databases">
        <title>Genome Sequence of a Multidrug-Resistant Candida haemulonii Isolate from a Patient with Chronic Leg Ulcers in Israel.</title>
        <authorList>
            <person name="Chow N.A."/>
            <person name="Gade L."/>
            <person name="Batra D."/>
            <person name="Rowe L.A."/>
            <person name="Ben-Ami R."/>
            <person name="Loparev V.N."/>
            <person name="Litvintseva A.P."/>
        </authorList>
    </citation>
    <scope>NUCLEOTIDE SEQUENCE [LARGE SCALE GENOMIC DNA]</scope>
    <source>
        <strain evidence="1 2">B11899</strain>
    </source>
</reference>
<proteinExistence type="predicted"/>
<keyword evidence="2" id="KW-1185">Reference proteome</keyword>
<dbReference type="STRING" id="45357.A0A2V1AS59"/>
<name>A0A2V1AS59_9ASCO</name>
<dbReference type="RefSeq" id="XP_025341063.1">
    <property type="nucleotide sequence ID" value="XM_025485598.1"/>
</dbReference>
<dbReference type="GO" id="GO:0005743">
    <property type="term" value="C:mitochondrial inner membrane"/>
    <property type="evidence" value="ECO:0007669"/>
    <property type="project" value="InterPro"/>
</dbReference>
<dbReference type="GeneID" id="37007234"/>